<dbReference type="EMBL" id="LMXI01000618">
    <property type="protein sequence ID" value="KRT56990.1"/>
    <property type="molecule type" value="Genomic_DNA"/>
</dbReference>
<comment type="caution">
    <text evidence="2">The sequence shown here is derived from an EMBL/GenBank/DDBJ whole genome shotgun (WGS) entry which is preliminary data.</text>
</comment>
<dbReference type="Pfam" id="PF20549">
    <property type="entry name" value="DUF6763"/>
    <property type="match status" value="1"/>
</dbReference>
<reference evidence="4 5" key="1">
    <citation type="submission" date="2015-11" db="EMBL/GenBank/DDBJ databases">
        <title>The genome of Candidatus Endoriftia persephone in Ridgeia piscesae and population structure of the North Eastern Pacific vestimentiferan symbionts.</title>
        <authorList>
            <person name="Perez M."/>
            <person name="Juniper K.S."/>
        </authorList>
    </citation>
    <scope>NUCLEOTIDE SEQUENCE [LARGE SCALE GENOMIC DNA]</scope>
    <source>
        <strain evidence="3">Ind10</strain>
        <strain evidence="2">Ind11</strain>
    </source>
</reference>
<dbReference type="Proteomes" id="UP000051634">
    <property type="component" value="Unassembled WGS sequence"/>
</dbReference>
<evidence type="ECO:0000313" key="2">
    <source>
        <dbReference type="EMBL" id="KRT54158.1"/>
    </source>
</evidence>
<evidence type="ECO:0000313" key="5">
    <source>
        <dbReference type="Proteomes" id="UP000051634"/>
    </source>
</evidence>
<gene>
    <name evidence="2" type="ORF">Ga0074115_10355</name>
    <name evidence="3" type="ORF">Ga0076813_10761</name>
</gene>
<feature type="compositionally biased region" description="Basic and acidic residues" evidence="1">
    <location>
        <begin position="69"/>
        <end position="80"/>
    </location>
</feature>
<keyword evidence="5" id="KW-1185">Reference proteome</keyword>
<sequence length="97" mass="11152">MNTTMIKIGDWFRTNEMENLEVVAFDPEEGLIEVQFYDGTVEEYDLEAWEALDAKQIAPPEDWSGSYDLSRDDYGVDLDKPAGNNHINPLDHLDEQD</sequence>
<organism evidence="2 5">
    <name type="scientific">endosymbiont of Ridgeia piscesae</name>
    <dbReference type="NCBI Taxonomy" id="54398"/>
    <lineage>
        <taxon>Bacteria</taxon>
        <taxon>Pseudomonadati</taxon>
        <taxon>Pseudomonadota</taxon>
        <taxon>Gammaproteobacteria</taxon>
        <taxon>sulfur-oxidizing symbionts</taxon>
    </lineage>
</organism>
<dbReference type="InterPro" id="IPR046651">
    <property type="entry name" value="DUF6763"/>
</dbReference>
<dbReference type="OrthoDB" id="7062948at2"/>
<evidence type="ECO:0000313" key="4">
    <source>
        <dbReference type="Proteomes" id="UP000051276"/>
    </source>
</evidence>
<dbReference type="EMBL" id="LDXT01000093">
    <property type="protein sequence ID" value="KRT54158.1"/>
    <property type="molecule type" value="Genomic_DNA"/>
</dbReference>
<dbReference type="STRING" id="54398.Ga0074115_10355"/>
<feature type="region of interest" description="Disordered" evidence="1">
    <location>
        <begin position="59"/>
        <end position="97"/>
    </location>
</feature>
<proteinExistence type="predicted"/>
<dbReference type="Proteomes" id="UP000051276">
    <property type="component" value="Unassembled WGS sequence"/>
</dbReference>
<accession>A0A0T5YV95</accession>
<evidence type="ECO:0000256" key="1">
    <source>
        <dbReference type="SAM" id="MobiDB-lite"/>
    </source>
</evidence>
<dbReference type="RefSeq" id="WP_057955613.1">
    <property type="nucleotide sequence ID" value="NZ_KQ556886.1"/>
</dbReference>
<name>A0A0T5YV95_9GAMM</name>
<protein>
    <submittedName>
        <fullName evidence="2">Uncharacterized protein</fullName>
    </submittedName>
</protein>
<evidence type="ECO:0000313" key="3">
    <source>
        <dbReference type="EMBL" id="KRT56990.1"/>
    </source>
</evidence>
<dbReference type="AlphaFoldDB" id="A0A0T5YV95"/>